<evidence type="ECO:0000313" key="2">
    <source>
        <dbReference type="EMBL" id="KAF8408158.1"/>
    </source>
</evidence>
<dbReference type="Proteomes" id="UP000655225">
    <property type="component" value="Unassembled WGS sequence"/>
</dbReference>
<reference evidence="2 3" key="1">
    <citation type="submission" date="2020-04" db="EMBL/GenBank/DDBJ databases">
        <title>Plant Genome Project.</title>
        <authorList>
            <person name="Zhang R.-G."/>
        </authorList>
    </citation>
    <scope>NUCLEOTIDE SEQUENCE [LARGE SCALE GENOMIC DNA]</scope>
    <source>
        <strain evidence="2">YNK0</strain>
        <tissue evidence="2">Leaf</tissue>
    </source>
</reference>
<accession>A0A834ZN55</accession>
<protein>
    <submittedName>
        <fullName evidence="2">Uncharacterized protein</fullName>
    </submittedName>
</protein>
<dbReference type="EMBL" id="JABCRI010000004">
    <property type="protein sequence ID" value="KAF8408158.1"/>
    <property type="molecule type" value="Genomic_DNA"/>
</dbReference>
<gene>
    <name evidence="2" type="ORF">HHK36_007300</name>
</gene>
<dbReference type="PANTHER" id="PTHR35737">
    <property type="entry name" value="CRYPTIC LOCI REGULATOR"/>
    <property type="match status" value="1"/>
</dbReference>
<feature type="region of interest" description="Disordered" evidence="1">
    <location>
        <begin position="13"/>
        <end position="46"/>
    </location>
</feature>
<dbReference type="PANTHER" id="PTHR35737:SF1">
    <property type="entry name" value="CRYPTIC LOCI REGULATOR"/>
    <property type="match status" value="1"/>
</dbReference>
<evidence type="ECO:0000313" key="3">
    <source>
        <dbReference type="Proteomes" id="UP000655225"/>
    </source>
</evidence>
<keyword evidence="3" id="KW-1185">Reference proteome</keyword>
<feature type="compositionally biased region" description="Low complexity" evidence="1">
    <location>
        <begin position="81"/>
        <end position="98"/>
    </location>
</feature>
<proteinExistence type="predicted"/>
<sequence length="137" mass="16249">MSGSCAKTMASFVYKRKKRRQDSTALATPSALPPDPEAEERQRREQKKRTLMNLRDQYQKEIHHWEFLSNTLREIQEKTHQQQQEQQQHPSSLSSTKLPLLQLQTPDSFCRPLFDELLLQYLQNNKKLQWIVLLTTI</sequence>
<organism evidence="2 3">
    <name type="scientific">Tetracentron sinense</name>
    <name type="common">Spur-leaf</name>
    <dbReference type="NCBI Taxonomy" id="13715"/>
    <lineage>
        <taxon>Eukaryota</taxon>
        <taxon>Viridiplantae</taxon>
        <taxon>Streptophyta</taxon>
        <taxon>Embryophyta</taxon>
        <taxon>Tracheophyta</taxon>
        <taxon>Spermatophyta</taxon>
        <taxon>Magnoliopsida</taxon>
        <taxon>Trochodendrales</taxon>
        <taxon>Trochodendraceae</taxon>
        <taxon>Tetracentron</taxon>
    </lineage>
</organism>
<evidence type="ECO:0000256" key="1">
    <source>
        <dbReference type="SAM" id="MobiDB-lite"/>
    </source>
</evidence>
<dbReference type="OrthoDB" id="1930051at2759"/>
<name>A0A834ZN55_TETSI</name>
<feature type="region of interest" description="Disordered" evidence="1">
    <location>
        <begin position="76"/>
        <end position="98"/>
    </location>
</feature>
<dbReference type="AlphaFoldDB" id="A0A834ZN55"/>
<comment type="caution">
    <text evidence="2">The sequence shown here is derived from an EMBL/GenBank/DDBJ whole genome shotgun (WGS) entry which is preliminary data.</text>
</comment>